<name>A0ACB8E3F7_DERSI</name>
<protein>
    <submittedName>
        <fullName evidence="1">Uncharacterized protein</fullName>
    </submittedName>
</protein>
<gene>
    <name evidence="1" type="ORF">HPB49_021769</name>
</gene>
<accession>A0ACB8E3F7</accession>
<comment type="caution">
    <text evidence="1">The sequence shown here is derived from an EMBL/GenBank/DDBJ whole genome shotgun (WGS) entry which is preliminary data.</text>
</comment>
<reference evidence="1" key="1">
    <citation type="submission" date="2020-05" db="EMBL/GenBank/DDBJ databases">
        <title>Large-scale comparative analyses of tick genomes elucidate their genetic diversity and vector capacities.</title>
        <authorList>
            <person name="Jia N."/>
            <person name="Wang J."/>
            <person name="Shi W."/>
            <person name="Du L."/>
            <person name="Sun Y."/>
            <person name="Zhan W."/>
            <person name="Jiang J."/>
            <person name="Wang Q."/>
            <person name="Zhang B."/>
            <person name="Ji P."/>
            <person name="Sakyi L.B."/>
            <person name="Cui X."/>
            <person name="Yuan T."/>
            <person name="Jiang B."/>
            <person name="Yang W."/>
            <person name="Lam T.T.-Y."/>
            <person name="Chang Q."/>
            <person name="Ding S."/>
            <person name="Wang X."/>
            <person name="Zhu J."/>
            <person name="Ruan X."/>
            <person name="Zhao L."/>
            <person name="Wei J."/>
            <person name="Que T."/>
            <person name="Du C."/>
            <person name="Cheng J."/>
            <person name="Dai P."/>
            <person name="Han X."/>
            <person name="Huang E."/>
            <person name="Gao Y."/>
            <person name="Liu J."/>
            <person name="Shao H."/>
            <person name="Ye R."/>
            <person name="Li L."/>
            <person name="Wei W."/>
            <person name="Wang X."/>
            <person name="Wang C."/>
            <person name="Yang T."/>
            <person name="Huo Q."/>
            <person name="Li W."/>
            <person name="Guo W."/>
            <person name="Chen H."/>
            <person name="Zhou L."/>
            <person name="Ni X."/>
            <person name="Tian J."/>
            <person name="Zhou Y."/>
            <person name="Sheng Y."/>
            <person name="Liu T."/>
            <person name="Pan Y."/>
            <person name="Xia L."/>
            <person name="Li J."/>
            <person name="Zhao F."/>
            <person name="Cao W."/>
        </authorList>
    </citation>
    <scope>NUCLEOTIDE SEQUENCE</scope>
    <source>
        <strain evidence="1">Dsil-2018</strain>
    </source>
</reference>
<evidence type="ECO:0000313" key="1">
    <source>
        <dbReference type="EMBL" id="KAH7981121.1"/>
    </source>
</evidence>
<dbReference type="EMBL" id="CM023470">
    <property type="protein sequence ID" value="KAH7981121.1"/>
    <property type="molecule type" value="Genomic_DNA"/>
</dbReference>
<organism evidence="1 2">
    <name type="scientific">Dermacentor silvarum</name>
    <name type="common">Tick</name>
    <dbReference type="NCBI Taxonomy" id="543639"/>
    <lineage>
        <taxon>Eukaryota</taxon>
        <taxon>Metazoa</taxon>
        <taxon>Ecdysozoa</taxon>
        <taxon>Arthropoda</taxon>
        <taxon>Chelicerata</taxon>
        <taxon>Arachnida</taxon>
        <taxon>Acari</taxon>
        <taxon>Parasitiformes</taxon>
        <taxon>Ixodida</taxon>
        <taxon>Ixodoidea</taxon>
        <taxon>Ixodidae</taxon>
        <taxon>Rhipicephalinae</taxon>
        <taxon>Dermacentor</taxon>
    </lineage>
</organism>
<sequence>MSWTMHFEHCLQSETNNFTSRCSCCTITKSVPRKVTLTCEKDQKTHRIQKDYQNPTACSCTPCGESRDPSGGIKVPIPL</sequence>
<proteinExistence type="predicted"/>
<evidence type="ECO:0000313" key="2">
    <source>
        <dbReference type="Proteomes" id="UP000821865"/>
    </source>
</evidence>
<keyword evidence="2" id="KW-1185">Reference proteome</keyword>
<dbReference type="Proteomes" id="UP000821865">
    <property type="component" value="Chromosome 1"/>
</dbReference>